<dbReference type="GO" id="GO:0051537">
    <property type="term" value="F:2 iron, 2 sulfur cluster binding"/>
    <property type="evidence" value="ECO:0007669"/>
    <property type="project" value="UniProtKB-KW"/>
</dbReference>
<dbReference type="Pfam" id="PF00111">
    <property type="entry name" value="Fer2"/>
    <property type="match status" value="1"/>
</dbReference>
<reference evidence="10 12" key="2">
    <citation type="journal article" date="2018" name="Microb. Genom.">
        <title>Deciphering the unexplored Leptospira diversity from soils uncovers genomic evolution to virulence.</title>
        <authorList>
            <person name="Thibeaux R."/>
            <person name="Iraola G."/>
            <person name="Ferres I."/>
            <person name="Bierque E."/>
            <person name="Girault D."/>
            <person name="Soupe-Gilbert M.E."/>
            <person name="Picardeau M."/>
            <person name="Goarant C."/>
        </authorList>
    </citation>
    <scope>NUCLEOTIDE SEQUENCE [LARGE SCALE GENOMIC DNA]</scope>
    <source>
        <strain evidence="10 12">ATI7-C-A5</strain>
    </source>
</reference>
<keyword evidence="5" id="KW-0249">Electron transport</keyword>
<gene>
    <name evidence="10" type="ORF">CH379_010195</name>
    <name evidence="11" type="ORF">CH379_03485</name>
</gene>
<comment type="caution">
    <text evidence="11">The sequence shown here is derived from an EMBL/GenBank/DDBJ whole genome shotgun (WGS) entry which is preliminary data.</text>
</comment>
<evidence type="ECO:0000256" key="3">
    <source>
        <dbReference type="ARBA" id="ARBA00022714"/>
    </source>
</evidence>
<evidence type="ECO:0000313" key="10">
    <source>
        <dbReference type="EMBL" id="MDV6235993.1"/>
    </source>
</evidence>
<keyword evidence="2" id="KW-0813">Transport</keyword>
<dbReference type="InterPro" id="IPR006058">
    <property type="entry name" value="2Fe2S_fd_BS"/>
</dbReference>
<evidence type="ECO:0000256" key="5">
    <source>
        <dbReference type="ARBA" id="ARBA00022982"/>
    </source>
</evidence>
<dbReference type="InterPro" id="IPR012675">
    <property type="entry name" value="Beta-grasp_dom_sf"/>
</dbReference>
<dbReference type="RefSeq" id="WP_100746031.1">
    <property type="nucleotide sequence ID" value="NZ_NPEF02000011.1"/>
</dbReference>
<reference evidence="10" key="3">
    <citation type="submission" date="2023-10" db="EMBL/GenBank/DDBJ databases">
        <authorList>
            <person name="Picardeau M."/>
            <person name="Thibeaux R."/>
        </authorList>
    </citation>
    <scope>NUCLEOTIDE SEQUENCE</scope>
    <source>
        <strain evidence="10">ATI7-C-A5</strain>
    </source>
</reference>
<evidence type="ECO:0000256" key="2">
    <source>
        <dbReference type="ARBA" id="ARBA00022448"/>
    </source>
</evidence>
<evidence type="ECO:0000313" key="11">
    <source>
        <dbReference type="EMBL" id="PJZ94269.1"/>
    </source>
</evidence>
<evidence type="ECO:0000256" key="1">
    <source>
        <dbReference type="ARBA" id="ARBA00007874"/>
    </source>
</evidence>
<protein>
    <submittedName>
        <fullName evidence="10">2Fe-2S iron-sulfur cluster-binding protein</fullName>
    </submittedName>
</protein>
<dbReference type="OrthoDB" id="9807864at2"/>
<accession>A0A2N0BNK6</accession>
<dbReference type="PROSITE" id="PS00197">
    <property type="entry name" value="2FE2S_FER_1"/>
    <property type="match status" value="1"/>
</dbReference>
<dbReference type="InterPro" id="IPR001041">
    <property type="entry name" value="2Fe-2S_ferredoxin-type"/>
</dbReference>
<keyword evidence="6" id="KW-0408">Iron</keyword>
<sequence>MNFRINLPDPKSRRQPQETETVLEVALRTGIELPYSCRFGRCGVCKILLVEGEVEFLSYNRFALTDEEKRNGYILACRSVPKSDLVVRTIETGSN</sequence>
<evidence type="ECO:0000259" key="9">
    <source>
        <dbReference type="PROSITE" id="PS51085"/>
    </source>
</evidence>
<evidence type="ECO:0000256" key="6">
    <source>
        <dbReference type="ARBA" id="ARBA00023004"/>
    </source>
</evidence>
<dbReference type="SUPFAM" id="SSF54292">
    <property type="entry name" value="2Fe-2S ferredoxin-like"/>
    <property type="match status" value="1"/>
</dbReference>
<dbReference type="CDD" id="cd00207">
    <property type="entry name" value="fer2"/>
    <property type="match status" value="1"/>
</dbReference>
<keyword evidence="3" id="KW-0001">2Fe-2S</keyword>
<evidence type="ECO:0000256" key="4">
    <source>
        <dbReference type="ARBA" id="ARBA00022723"/>
    </source>
</evidence>
<dbReference type="Gene3D" id="3.10.20.30">
    <property type="match status" value="1"/>
</dbReference>
<accession>A0A2N0BCJ8</accession>
<reference evidence="11" key="1">
    <citation type="submission" date="2017-07" db="EMBL/GenBank/DDBJ databases">
        <title>Leptospira spp. isolated from tropical soils.</title>
        <authorList>
            <person name="Thibeaux R."/>
            <person name="Iraola G."/>
            <person name="Ferres I."/>
            <person name="Bierque E."/>
            <person name="Girault D."/>
            <person name="Soupe-Gilbert M.-E."/>
            <person name="Picardeau M."/>
            <person name="Goarant C."/>
        </authorList>
    </citation>
    <scope>NUCLEOTIDE SEQUENCE [LARGE SCALE GENOMIC DNA]</scope>
    <source>
        <strain evidence="11">ATI7-C-A5</strain>
    </source>
</reference>
<comment type="similarity">
    <text evidence="1">Belongs to the 2Fe2S plant-type ferredoxin family.</text>
</comment>
<keyword evidence="12" id="KW-1185">Reference proteome</keyword>
<keyword evidence="7" id="KW-0411">Iron-sulfur</keyword>
<dbReference type="PANTHER" id="PTHR43112:SF3">
    <property type="entry name" value="FERREDOXIN-2, CHLOROPLASTIC"/>
    <property type="match status" value="1"/>
</dbReference>
<dbReference type="GO" id="GO:0046872">
    <property type="term" value="F:metal ion binding"/>
    <property type="evidence" value="ECO:0007669"/>
    <property type="project" value="UniProtKB-KW"/>
</dbReference>
<organism evidence="11">
    <name type="scientific">Leptospira ellisii</name>
    <dbReference type="NCBI Taxonomy" id="2023197"/>
    <lineage>
        <taxon>Bacteria</taxon>
        <taxon>Pseudomonadati</taxon>
        <taxon>Spirochaetota</taxon>
        <taxon>Spirochaetia</taxon>
        <taxon>Leptospirales</taxon>
        <taxon>Leptospiraceae</taxon>
        <taxon>Leptospira</taxon>
    </lineage>
</organism>
<feature type="domain" description="2Fe-2S ferredoxin-type" evidence="9">
    <location>
        <begin position="1"/>
        <end position="93"/>
    </location>
</feature>
<dbReference type="AlphaFoldDB" id="A0A2N0BNK6"/>
<name>A0A2N0BNK6_9LEPT</name>
<dbReference type="Proteomes" id="UP000232122">
    <property type="component" value="Unassembled WGS sequence"/>
</dbReference>
<comment type="cofactor">
    <cofactor evidence="8">
        <name>[2Fe-2S] cluster</name>
        <dbReference type="ChEBI" id="CHEBI:190135"/>
    </cofactor>
</comment>
<dbReference type="PANTHER" id="PTHR43112">
    <property type="entry name" value="FERREDOXIN"/>
    <property type="match status" value="1"/>
</dbReference>
<evidence type="ECO:0000256" key="8">
    <source>
        <dbReference type="ARBA" id="ARBA00034078"/>
    </source>
</evidence>
<evidence type="ECO:0000313" key="12">
    <source>
        <dbReference type="Proteomes" id="UP000232122"/>
    </source>
</evidence>
<dbReference type="InterPro" id="IPR036010">
    <property type="entry name" value="2Fe-2S_ferredoxin-like_sf"/>
</dbReference>
<evidence type="ECO:0000256" key="7">
    <source>
        <dbReference type="ARBA" id="ARBA00023014"/>
    </source>
</evidence>
<dbReference type="EMBL" id="NPEF02000011">
    <property type="protein sequence ID" value="MDV6235993.1"/>
    <property type="molecule type" value="Genomic_DNA"/>
</dbReference>
<keyword evidence="4" id="KW-0479">Metal-binding</keyword>
<proteinExistence type="inferred from homology"/>
<dbReference type="PROSITE" id="PS51085">
    <property type="entry name" value="2FE2S_FER_2"/>
    <property type="match status" value="1"/>
</dbReference>
<dbReference type="EMBL" id="NPEF01000021">
    <property type="protein sequence ID" value="PJZ94269.1"/>
    <property type="molecule type" value="Genomic_DNA"/>
</dbReference>